<reference evidence="1" key="2">
    <citation type="journal article" date="2015" name="Data Brief">
        <title>Shoot transcriptome of the giant reed, Arundo donax.</title>
        <authorList>
            <person name="Barrero R.A."/>
            <person name="Guerrero F.D."/>
            <person name="Moolhuijzen P."/>
            <person name="Goolsby J.A."/>
            <person name="Tidwell J."/>
            <person name="Bellgard S.E."/>
            <person name="Bellgard M.I."/>
        </authorList>
    </citation>
    <scope>NUCLEOTIDE SEQUENCE</scope>
    <source>
        <tissue evidence="1">Shoot tissue taken approximately 20 cm above the soil surface</tissue>
    </source>
</reference>
<organism evidence="1">
    <name type="scientific">Arundo donax</name>
    <name type="common">Giant reed</name>
    <name type="synonym">Donax arundinaceus</name>
    <dbReference type="NCBI Taxonomy" id="35708"/>
    <lineage>
        <taxon>Eukaryota</taxon>
        <taxon>Viridiplantae</taxon>
        <taxon>Streptophyta</taxon>
        <taxon>Embryophyta</taxon>
        <taxon>Tracheophyta</taxon>
        <taxon>Spermatophyta</taxon>
        <taxon>Magnoliopsida</taxon>
        <taxon>Liliopsida</taxon>
        <taxon>Poales</taxon>
        <taxon>Poaceae</taxon>
        <taxon>PACMAD clade</taxon>
        <taxon>Arundinoideae</taxon>
        <taxon>Arundineae</taxon>
        <taxon>Arundo</taxon>
    </lineage>
</organism>
<protein>
    <submittedName>
        <fullName evidence="1">Uncharacterized protein</fullName>
    </submittedName>
</protein>
<accession>A0A0A9HCM7</accession>
<evidence type="ECO:0000313" key="1">
    <source>
        <dbReference type="EMBL" id="JAE34950.1"/>
    </source>
</evidence>
<dbReference type="AlphaFoldDB" id="A0A0A9HCM7"/>
<proteinExistence type="predicted"/>
<dbReference type="EMBL" id="GBRH01162946">
    <property type="protein sequence ID" value="JAE34950.1"/>
    <property type="molecule type" value="Transcribed_RNA"/>
</dbReference>
<reference evidence="1" key="1">
    <citation type="submission" date="2014-09" db="EMBL/GenBank/DDBJ databases">
        <authorList>
            <person name="Magalhaes I.L.F."/>
            <person name="Oliveira U."/>
            <person name="Santos F.R."/>
            <person name="Vidigal T.H.D.A."/>
            <person name="Brescovit A.D."/>
            <person name="Santos A.J."/>
        </authorList>
    </citation>
    <scope>NUCLEOTIDE SEQUENCE</scope>
    <source>
        <tissue evidence="1">Shoot tissue taken approximately 20 cm above the soil surface</tissue>
    </source>
</reference>
<sequence length="38" mass="4303">MSSAFFPCQAMECDSHKLLYRDGVKPIDERAKVNMGRA</sequence>
<name>A0A0A9HCM7_ARUDO</name>